<protein>
    <submittedName>
        <fullName evidence="1">Uncharacterized protein</fullName>
    </submittedName>
</protein>
<dbReference type="EMBL" id="VSRR010000865">
    <property type="protein sequence ID" value="MPC20370.1"/>
    <property type="molecule type" value="Genomic_DNA"/>
</dbReference>
<reference evidence="1 2" key="1">
    <citation type="submission" date="2019-05" db="EMBL/GenBank/DDBJ databases">
        <title>Another draft genome of Portunus trituberculatus and its Hox gene families provides insights of decapod evolution.</title>
        <authorList>
            <person name="Jeong J.-H."/>
            <person name="Song I."/>
            <person name="Kim S."/>
            <person name="Choi T."/>
            <person name="Kim D."/>
            <person name="Ryu S."/>
            <person name="Kim W."/>
        </authorList>
    </citation>
    <scope>NUCLEOTIDE SEQUENCE [LARGE SCALE GENOMIC DNA]</scope>
    <source>
        <tissue evidence="1">Muscle</tissue>
    </source>
</reference>
<dbReference type="AlphaFoldDB" id="A0A5B7DGB3"/>
<proteinExistence type="predicted"/>
<organism evidence="1 2">
    <name type="scientific">Portunus trituberculatus</name>
    <name type="common">Swimming crab</name>
    <name type="synonym">Neptunus trituberculatus</name>
    <dbReference type="NCBI Taxonomy" id="210409"/>
    <lineage>
        <taxon>Eukaryota</taxon>
        <taxon>Metazoa</taxon>
        <taxon>Ecdysozoa</taxon>
        <taxon>Arthropoda</taxon>
        <taxon>Crustacea</taxon>
        <taxon>Multicrustacea</taxon>
        <taxon>Malacostraca</taxon>
        <taxon>Eumalacostraca</taxon>
        <taxon>Eucarida</taxon>
        <taxon>Decapoda</taxon>
        <taxon>Pleocyemata</taxon>
        <taxon>Brachyura</taxon>
        <taxon>Eubrachyura</taxon>
        <taxon>Portunoidea</taxon>
        <taxon>Portunidae</taxon>
        <taxon>Portuninae</taxon>
        <taxon>Portunus</taxon>
    </lineage>
</organism>
<dbReference type="Proteomes" id="UP000324222">
    <property type="component" value="Unassembled WGS sequence"/>
</dbReference>
<comment type="caution">
    <text evidence="1">The sequence shown here is derived from an EMBL/GenBank/DDBJ whole genome shotgun (WGS) entry which is preliminary data.</text>
</comment>
<sequence length="176" mass="19301">MSVTYLVAATAYISLDLYPPARLSARPPAWDEGARHQNPPHLSLPFHLSDASPTCRVLSQSFVLLPSRLLLHNSHDDSLPSRFAISSHLLPRMQTPHGRHPAFLPPFLPFSQLSCTPPALATAPSTRLPWKETVTGGKGRSHALHRGCVHKNMVSEAAMRGAPASHNQDLRRGCRC</sequence>
<evidence type="ECO:0000313" key="1">
    <source>
        <dbReference type="EMBL" id="MPC20370.1"/>
    </source>
</evidence>
<gene>
    <name evidence="1" type="ORF">E2C01_013312</name>
</gene>
<evidence type="ECO:0000313" key="2">
    <source>
        <dbReference type="Proteomes" id="UP000324222"/>
    </source>
</evidence>
<accession>A0A5B7DGB3</accession>
<name>A0A5B7DGB3_PORTR</name>
<keyword evidence="2" id="KW-1185">Reference proteome</keyword>